<keyword evidence="3" id="KW-0238">DNA-binding</keyword>
<dbReference type="PANTHER" id="PTHR30408:SF12">
    <property type="entry name" value="TYPE I RESTRICTION ENZYME MJAVIII SPECIFICITY SUBUNIT"/>
    <property type="match status" value="1"/>
</dbReference>
<dbReference type="GO" id="GO:0003677">
    <property type="term" value="F:DNA binding"/>
    <property type="evidence" value="ECO:0007669"/>
    <property type="project" value="UniProtKB-KW"/>
</dbReference>
<proteinExistence type="inferred from homology"/>
<evidence type="ECO:0000256" key="1">
    <source>
        <dbReference type="ARBA" id="ARBA00010923"/>
    </source>
</evidence>
<evidence type="ECO:0000256" key="3">
    <source>
        <dbReference type="ARBA" id="ARBA00023125"/>
    </source>
</evidence>
<dbReference type="REBASE" id="18294">
    <property type="entry name" value="S.GloSZORF2201P"/>
</dbReference>
<dbReference type="RefSeq" id="WP_012470252.1">
    <property type="nucleotide sequence ID" value="NC_010814.1"/>
</dbReference>
<dbReference type="Gene3D" id="3.90.220.20">
    <property type="entry name" value="DNA methylase specificity domains"/>
    <property type="match status" value="2"/>
</dbReference>
<comment type="similarity">
    <text evidence="1">Belongs to the type-I restriction system S methylase family.</text>
</comment>
<dbReference type="InterPro" id="IPR000055">
    <property type="entry name" value="Restrct_endonuc_typeI_TRD"/>
</dbReference>
<dbReference type="KEGG" id="glo:Glov_2200"/>
<dbReference type="Gene3D" id="1.10.287.1120">
    <property type="entry name" value="Bipartite methylase S protein"/>
    <property type="match status" value="1"/>
</dbReference>
<protein>
    <submittedName>
        <fullName evidence="5">Type I restriction-modification system specificity subunit</fullName>
    </submittedName>
</protein>
<dbReference type="CDD" id="cd16961">
    <property type="entry name" value="RMtype1_S_TRD-CR_like"/>
    <property type="match status" value="1"/>
</dbReference>
<dbReference type="AlphaFoldDB" id="B3E495"/>
<dbReference type="eggNOG" id="COG0732">
    <property type="taxonomic scope" value="Bacteria"/>
</dbReference>
<dbReference type="OrthoDB" id="512700at2"/>
<organism evidence="5 6">
    <name type="scientific">Trichlorobacter lovleyi (strain ATCC BAA-1151 / DSM 17278 / SZ)</name>
    <name type="common">Geobacter lovleyi</name>
    <dbReference type="NCBI Taxonomy" id="398767"/>
    <lineage>
        <taxon>Bacteria</taxon>
        <taxon>Pseudomonadati</taxon>
        <taxon>Thermodesulfobacteriota</taxon>
        <taxon>Desulfuromonadia</taxon>
        <taxon>Geobacterales</taxon>
        <taxon>Geobacteraceae</taxon>
        <taxon>Trichlorobacter</taxon>
    </lineage>
</organism>
<keyword evidence="2" id="KW-0680">Restriction system</keyword>
<dbReference type="Proteomes" id="UP000002420">
    <property type="component" value="Chromosome"/>
</dbReference>
<dbReference type="EMBL" id="CP001089">
    <property type="protein sequence ID" value="ACD95916.1"/>
    <property type="molecule type" value="Genomic_DNA"/>
</dbReference>
<evidence type="ECO:0000313" key="6">
    <source>
        <dbReference type="Proteomes" id="UP000002420"/>
    </source>
</evidence>
<dbReference type="Pfam" id="PF01420">
    <property type="entry name" value="Methylase_S"/>
    <property type="match status" value="1"/>
</dbReference>
<dbReference type="InterPro" id="IPR052021">
    <property type="entry name" value="Type-I_RS_S_subunit"/>
</dbReference>
<dbReference type="SUPFAM" id="SSF116734">
    <property type="entry name" value="DNA methylase specificity domain"/>
    <property type="match status" value="2"/>
</dbReference>
<dbReference type="InterPro" id="IPR044946">
    <property type="entry name" value="Restrct_endonuc_typeI_TRD_sf"/>
</dbReference>
<dbReference type="HOGENOM" id="CLU_021095_1_2_7"/>
<sequence>MIAELKPYPEYRESELAWLGDVPSHWHSGPGFSAFREKKVKNTGLQEKTVLSLSYGRIIVKPEDKLHGLVPESFETYQIVDPGDIIIRSTDLQNDKTSLRVGIVKNRGIITSAYMCMKVTETLMPEYGYQLLHTLDLTKILYGLGSGLRQNLDYSDFKRLPLSIPPIDEQTSIVRFLNHANLRIEKAIRAKRKVIALLNEQKQVIIHRAVTRGLDPNVQLKPSGIPWLGDIPGHWEDLRSKYVFHEVDERSVTGTETHLSMSQKYGLIPNSQIEERRLVSESYVGAKLCRSGDLVLNRLKAHLGVFALAPGQGLISPDYTVFRPARPMVARYFEAMYRTPACRVELRKRAKGIVQGFWRLYTDDFYDIRVPVPPLDEQYEIMQYLDKELLVINTVIASTEREIDLLREYRTRLIADVVTGKLDVRQAAARLPDELEELATLQDCGETAELDDNGLDAEDES</sequence>
<reference evidence="5 6" key="1">
    <citation type="submission" date="2008-05" db="EMBL/GenBank/DDBJ databases">
        <title>Complete sequence of chromosome of Geobacter lovleyi SZ.</title>
        <authorList>
            <consortium name="US DOE Joint Genome Institute"/>
            <person name="Lucas S."/>
            <person name="Copeland A."/>
            <person name="Lapidus A."/>
            <person name="Glavina del Rio T."/>
            <person name="Dalin E."/>
            <person name="Tice H."/>
            <person name="Bruce D."/>
            <person name="Goodwin L."/>
            <person name="Pitluck S."/>
            <person name="Chertkov O."/>
            <person name="Meincke L."/>
            <person name="Brettin T."/>
            <person name="Detter J.C."/>
            <person name="Han C."/>
            <person name="Tapia R."/>
            <person name="Kuske C.R."/>
            <person name="Schmutz J."/>
            <person name="Larimer F."/>
            <person name="Land M."/>
            <person name="Hauser L."/>
            <person name="Kyrpides N."/>
            <person name="Mikhailova N."/>
            <person name="Sung Y."/>
            <person name="Fletcher K.E."/>
            <person name="Ritalahti K.M."/>
            <person name="Loeffler F.E."/>
            <person name="Richardson P."/>
        </authorList>
    </citation>
    <scope>NUCLEOTIDE SEQUENCE [LARGE SCALE GENOMIC DNA]</scope>
    <source>
        <strain evidence="6">ATCC BAA-1151 / DSM 17278 / SZ</strain>
    </source>
</reference>
<dbReference type="PANTHER" id="PTHR30408">
    <property type="entry name" value="TYPE-1 RESTRICTION ENZYME ECOKI SPECIFICITY PROTEIN"/>
    <property type="match status" value="1"/>
</dbReference>
<accession>B3E495</accession>
<gene>
    <name evidence="5" type="ordered locus">Glov_2200</name>
</gene>
<keyword evidence="6" id="KW-1185">Reference proteome</keyword>
<evidence type="ECO:0000256" key="2">
    <source>
        <dbReference type="ARBA" id="ARBA00022747"/>
    </source>
</evidence>
<feature type="domain" description="Type I restriction modification DNA specificity" evidence="4">
    <location>
        <begin position="82"/>
        <end position="189"/>
    </location>
</feature>
<evidence type="ECO:0000259" key="4">
    <source>
        <dbReference type="Pfam" id="PF01420"/>
    </source>
</evidence>
<dbReference type="STRING" id="398767.Glov_2200"/>
<evidence type="ECO:0000313" key="5">
    <source>
        <dbReference type="EMBL" id="ACD95916.1"/>
    </source>
</evidence>
<dbReference type="GO" id="GO:0009307">
    <property type="term" value="P:DNA restriction-modification system"/>
    <property type="evidence" value="ECO:0007669"/>
    <property type="project" value="UniProtKB-KW"/>
</dbReference>
<name>B3E495_TRIL1</name>